<dbReference type="AlphaFoldDB" id="A0A1M6GXW8"/>
<evidence type="ECO:0000256" key="1">
    <source>
        <dbReference type="SAM" id="MobiDB-lite"/>
    </source>
</evidence>
<accession>A0A1M6GXW8</accession>
<proteinExistence type="predicted"/>
<evidence type="ECO:0000313" key="2">
    <source>
        <dbReference type="EMBL" id="SHJ14767.1"/>
    </source>
</evidence>
<gene>
    <name evidence="2" type="ORF">SAMN02745194_01848</name>
</gene>
<keyword evidence="3" id="KW-1185">Reference proteome</keyword>
<feature type="compositionally biased region" description="Basic and acidic residues" evidence="1">
    <location>
        <begin position="1"/>
        <end position="19"/>
    </location>
</feature>
<protein>
    <submittedName>
        <fullName evidence="2">Uncharacterized protein</fullName>
    </submittedName>
</protein>
<feature type="compositionally biased region" description="Gly residues" evidence="1">
    <location>
        <begin position="20"/>
        <end position="31"/>
    </location>
</feature>
<dbReference type="OrthoDB" id="9851200at2"/>
<dbReference type="RefSeq" id="WP_073133874.1">
    <property type="nucleotide sequence ID" value="NZ_FQZF01000009.1"/>
</dbReference>
<organism evidence="2 3">
    <name type="scientific">Muricoccus roseus</name>
    <dbReference type="NCBI Taxonomy" id="198092"/>
    <lineage>
        <taxon>Bacteria</taxon>
        <taxon>Pseudomonadati</taxon>
        <taxon>Pseudomonadota</taxon>
        <taxon>Alphaproteobacteria</taxon>
        <taxon>Acetobacterales</taxon>
        <taxon>Roseomonadaceae</taxon>
        <taxon>Muricoccus</taxon>
    </lineage>
</organism>
<sequence>MADPKVQETPEARRLRETGGWEGGPQPGIGPGSELDEALEKDPTHADPATHSPLPGFVDHPDETESLIEGEGVANARNAIESLPRQG</sequence>
<dbReference type="Proteomes" id="UP000184387">
    <property type="component" value="Unassembled WGS sequence"/>
</dbReference>
<dbReference type="EMBL" id="FQZF01000009">
    <property type="protein sequence ID" value="SHJ14767.1"/>
    <property type="molecule type" value="Genomic_DNA"/>
</dbReference>
<evidence type="ECO:0000313" key="3">
    <source>
        <dbReference type="Proteomes" id="UP000184387"/>
    </source>
</evidence>
<feature type="region of interest" description="Disordered" evidence="1">
    <location>
        <begin position="1"/>
        <end position="87"/>
    </location>
</feature>
<name>A0A1M6GXW8_9PROT</name>
<reference evidence="2 3" key="1">
    <citation type="submission" date="2016-11" db="EMBL/GenBank/DDBJ databases">
        <authorList>
            <person name="Jaros S."/>
            <person name="Januszkiewicz K."/>
            <person name="Wedrychowicz H."/>
        </authorList>
    </citation>
    <scope>NUCLEOTIDE SEQUENCE [LARGE SCALE GENOMIC DNA]</scope>
    <source>
        <strain evidence="2 3">DSM 14916</strain>
    </source>
</reference>